<accession>A0ACB7T0Y7</accession>
<proteinExistence type="predicted"/>
<protein>
    <submittedName>
        <fullName evidence="1">Uncharacterized protein</fullName>
    </submittedName>
</protein>
<reference evidence="1" key="1">
    <citation type="submission" date="2020-05" db="EMBL/GenBank/DDBJ databases">
        <title>Large-scale comparative analyses of tick genomes elucidate their genetic diversity and vector capacities.</title>
        <authorList>
            <person name="Jia N."/>
            <person name="Wang J."/>
            <person name="Shi W."/>
            <person name="Du L."/>
            <person name="Sun Y."/>
            <person name="Zhan W."/>
            <person name="Jiang J."/>
            <person name="Wang Q."/>
            <person name="Zhang B."/>
            <person name="Ji P."/>
            <person name="Sakyi L.B."/>
            <person name="Cui X."/>
            <person name="Yuan T."/>
            <person name="Jiang B."/>
            <person name="Yang W."/>
            <person name="Lam T.T.-Y."/>
            <person name="Chang Q."/>
            <person name="Ding S."/>
            <person name="Wang X."/>
            <person name="Zhu J."/>
            <person name="Ruan X."/>
            <person name="Zhao L."/>
            <person name="Wei J."/>
            <person name="Que T."/>
            <person name="Du C."/>
            <person name="Cheng J."/>
            <person name="Dai P."/>
            <person name="Han X."/>
            <person name="Huang E."/>
            <person name="Gao Y."/>
            <person name="Liu J."/>
            <person name="Shao H."/>
            <person name="Ye R."/>
            <person name="Li L."/>
            <person name="Wei W."/>
            <person name="Wang X."/>
            <person name="Wang C."/>
            <person name="Yang T."/>
            <person name="Huo Q."/>
            <person name="Li W."/>
            <person name="Guo W."/>
            <person name="Chen H."/>
            <person name="Zhou L."/>
            <person name="Ni X."/>
            <person name="Tian J."/>
            <person name="Zhou Y."/>
            <person name="Sheng Y."/>
            <person name="Liu T."/>
            <person name="Pan Y."/>
            <person name="Xia L."/>
            <person name="Li J."/>
            <person name="Zhao F."/>
            <person name="Cao W."/>
        </authorList>
    </citation>
    <scope>NUCLEOTIDE SEQUENCE</scope>
    <source>
        <strain evidence="1">Hyas-2018</strain>
    </source>
</reference>
<dbReference type="Proteomes" id="UP000821845">
    <property type="component" value="Chromosome 2"/>
</dbReference>
<keyword evidence="2" id="KW-1185">Reference proteome</keyword>
<dbReference type="EMBL" id="CM023482">
    <property type="protein sequence ID" value="KAH6939911.1"/>
    <property type="molecule type" value="Genomic_DNA"/>
</dbReference>
<gene>
    <name evidence="1" type="ORF">HPB50_022030</name>
</gene>
<organism evidence="1 2">
    <name type="scientific">Hyalomma asiaticum</name>
    <name type="common">Tick</name>
    <dbReference type="NCBI Taxonomy" id="266040"/>
    <lineage>
        <taxon>Eukaryota</taxon>
        <taxon>Metazoa</taxon>
        <taxon>Ecdysozoa</taxon>
        <taxon>Arthropoda</taxon>
        <taxon>Chelicerata</taxon>
        <taxon>Arachnida</taxon>
        <taxon>Acari</taxon>
        <taxon>Parasitiformes</taxon>
        <taxon>Ixodida</taxon>
        <taxon>Ixodoidea</taxon>
        <taxon>Ixodidae</taxon>
        <taxon>Hyalomminae</taxon>
        <taxon>Hyalomma</taxon>
    </lineage>
</organism>
<name>A0ACB7T0Y7_HYAAI</name>
<evidence type="ECO:0000313" key="1">
    <source>
        <dbReference type="EMBL" id="KAH6939911.1"/>
    </source>
</evidence>
<comment type="caution">
    <text evidence="1">The sequence shown here is derived from an EMBL/GenBank/DDBJ whole genome shotgun (WGS) entry which is preliminary data.</text>
</comment>
<evidence type="ECO:0000313" key="2">
    <source>
        <dbReference type="Proteomes" id="UP000821845"/>
    </source>
</evidence>
<sequence length="251" mass="27368">MGHALEATTEEIQDLVVHKHSLTALQADRAGKTHSVVIAFEGHNQLCTTRFAAAMMAATKAALDRSHYPGAVVAAAAARKQLEDPAGRFEIPGQVYWTARDNRREKRWAEPTGLPSLGLSTPNFRPSPLPDPLTQEPAHSEKNMVEDSGGMRKDVEGPLALLRASSAMQQAPSNREAIDAEESTNNHEMATAVAQISRGKELTAIVINEKLSAIDARFEAFEGQVGMLSIKRQRLATKVAIATIRNRWCQL</sequence>